<evidence type="ECO:0000313" key="3">
    <source>
        <dbReference type="Proteomes" id="UP000216725"/>
    </source>
</evidence>
<organism evidence="2 3">
    <name type="scientific">Pseudoscardovia radai</name>
    <dbReference type="NCBI Taxonomy" id="987066"/>
    <lineage>
        <taxon>Bacteria</taxon>
        <taxon>Bacillati</taxon>
        <taxon>Actinomycetota</taxon>
        <taxon>Actinomycetes</taxon>
        <taxon>Bifidobacteriales</taxon>
        <taxon>Bifidobacteriaceae</taxon>
        <taxon>Pseudoscardovia</taxon>
    </lineage>
</organism>
<sequence length="115" mass="12426">MAPPADDRPAAGRETDMGRWRTTRRAEDDAAERGVAVGHTATVMDSVVELCGRGTPPLDIARRLRLPVPFVRQIIDVAAAQGRLDMPEWRDACASGSCSPDPQSLVCAGCPFRPR</sequence>
<dbReference type="EMBL" id="MWWR01000008">
    <property type="protein sequence ID" value="OZG51448.1"/>
    <property type="molecule type" value="Genomic_DNA"/>
</dbReference>
<gene>
    <name evidence="2" type="ORF">PSRA_1083</name>
</gene>
<dbReference type="Proteomes" id="UP000216725">
    <property type="component" value="Unassembled WGS sequence"/>
</dbReference>
<comment type="caution">
    <text evidence="2">The sequence shown here is derived from an EMBL/GenBank/DDBJ whole genome shotgun (WGS) entry which is preliminary data.</text>
</comment>
<proteinExistence type="predicted"/>
<reference evidence="2 3" key="1">
    <citation type="journal article" date="2017" name="BMC Genomics">
        <title>Comparative genomic and phylogenomic analyses of the Bifidobacteriaceae family.</title>
        <authorList>
            <person name="Lugli G.A."/>
            <person name="Milani C."/>
            <person name="Turroni F."/>
            <person name="Duranti S."/>
            <person name="Mancabelli L."/>
            <person name="Mangifesta M."/>
            <person name="Ferrario C."/>
            <person name="Modesto M."/>
            <person name="Mattarelli P."/>
            <person name="Jiri K."/>
            <person name="van Sinderen D."/>
            <person name="Ventura M."/>
        </authorList>
    </citation>
    <scope>NUCLEOTIDE SEQUENCE [LARGE SCALE GENOMIC DNA]</scope>
    <source>
        <strain evidence="2 3">DSM 24742</strain>
    </source>
</reference>
<dbReference type="AlphaFoldDB" id="A0A261EX69"/>
<accession>A0A261EX69</accession>
<evidence type="ECO:0000256" key="1">
    <source>
        <dbReference type="SAM" id="MobiDB-lite"/>
    </source>
</evidence>
<name>A0A261EX69_9BIFI</name>
<feature type="region of interest" description="Disordered" evidence="1">
    <location>
        <begin position="1"/>
        <end position="32"/>
    </location>
</feature>
<keyword evidence="3" id="KW-1185">Reference proteome</keyword>
<protein>
    <submittedName>
        <fullName evidence="2">Cytosolic protein</fullName>
    </submittedName>
</protein>
<evidence type="ECO:0000313" key="2">
    <source>
        <dbReference type="EMBL" id="OZG51448.1"/>
    </source>
</evidence>